<gene>
    <name evidence="2" type="ordered locus">ACIS_00255</name>
</gene>
<keyword evidence="1" id="KW-1133">Transmembrane helix</keyword>
<organism evidence="2 3">
    <name type="scientific">Anaplasma centrale (strain Israel)</name>
    <name type="common">Anaplasma marginale subsp. centrale (strain Israel)</name>
    <dbReference type="NCBI Taxonomy" id="574556"/>
    <lineage>
        <taxon>Bacteria</taxon>
        <taxon>Pseudomonadati</taxon>
        <taxon>Pseudomonadota</taxon>
        <taxon>Alphaproteobacteria</taxon>
        <taxon>Rickettsiales</taxon>
        <taxon>Anaplasmataceae</taxon>
        <taxon>Anaplasma</taxon>
    </lineage>
</organism>
<protein>
    <submittedName>
        <fullName evidence="2">Uncharacterized protein</fullName>
    </submittedName>
</protein>
<dbReference type="Proteomes" id="UP000000630">
    <property type="component" value="Chromosome"/>
</dbReference>
<dbReference type="OrthoDB" id="9805716at2"/>
<keyword evidence="1" id="KW-0472">Membrane</keyword>
<dbReference type="HOGENOM" id="CLU_079215_1_2_5"/>
<keyword evidence="3" id="KW-1185">Reference proteome</keyword>
<dbReference type="EMBL" id="CP001759">
    <property type="protein sequence ID" value="ACZ48925.1"/>
    <property type="molecule type" value="Genomic_DNA"/>
</dbReference>
<feature type="transmembrane region" description="Helical" evidence="1">
    <location>
        <begin position="16"/>
        <end position="34"/>
    </location>
</feature>
<dbReference type="KEGG" id="acn:ACIS_00255"/>
<reference evidence="2 3" key="1">
    <citation type="journal article" date="2010" name="J. Bacteriol.">
        <title>Complete genome sequence of Anaplasma marginale subsp. centrale.</title>
        <authorList>
            <person name="Herndon D.R."/>
            <person name="Palmer G.H."/>
            <person name="Shkap V."/>
            <person name="Knowles D.P. Jr."/>
            <person name="Brayton K.A."/>
        </authorList>
    </citation>
    <scope>NUCLEOTIDE SEQUENCE [LARGE SCALE GENOMIC DNA]</scope>
    <source>
        <strain evidence="2 3">Israel</strain>
    </source>
</reference>
<dbReference type="eggNOG" id="COG0711">
    <property type="taxonomic scope" value="Bacteria"/>
</dbReference>
<dbReference type="AlphaFoldDB" id="D1ATP7"/>
<evidence type="ECO:0000313" key="3">
    <source>
        <dbReference type="Proteomes" id="UP000000630"/>
    </source>
</evidence>
<sequence length="166" mass="18435">MGTVPQLDFSMYPSQVAWFSCAFFLLYLAVRWAVPRVEGIMGKRYAAASKSLEDALGVCGAIELRLLRQRKALEDADLGARDAVEGALAEVSSCTEEARSLLSEEVCAMFESVEQRLGELRRDVHGELVDLSAEVAFMYYTKVRGCDEAKRDALKKLAARLYEGKL</sequence>
<proteinExistence type="predicted"/>
<evidence type="ECO:0000256" key="1">
    <source>
        <dbReference type="SAM" id="Phobius"/>
    </source>
</evidence>
<accession>D1ATP7</accession>
<dbReference type="STRING" id="574556.ACIS_00255"/>
<name>D1ATP7_ANACI</name>
<evidence type="ECO:0000313" key="2">
    <source>
        <dbReference type="EMBL" id="ACZ48925.1"/>
    </source>
</evidence>
<keyword evidence="1" id="KW-0812">Transmembrane</keyword>